<name>A0AAU9RLZ2_THLAR</name>
<proteinExistence type="predicted"/>
<sequence length="230" mass="26765">MTKMKQPSTWQWLWASLVDLKGDISGYLSSHPQSPLMSLHHFDQIEPIFPSLDRFQSANHLMKTARVDQSRMLQQTICYHQKTDWSFSISWGYSAHIYENIIPRTMLKRPLETFEPWVNRKEPPHYLFNTRWPPFSDDCNAPHVFFFDSIDTSKTDQIVTTYVRSKPRGLETCSSSGNHSADHISKVRVFSPATKLLRVEKSECCDIVDTGRRGIAEIKYRDCKHDEIIA</sequence>
<dbReference type="PANTHER" id="PTHR10811">
    <property type="entry name" value="FRINGE-RELATED"/>
    <property type="match status" value="1"/>
</dbReference>
<keyword evidence="2" id="KW-1185">Reference proteome</keyword>
<comment type="caution">
    <text evidence="1">The sequence shown here is derived from an EMBL/GenBank/DDBJ whole genome shotgun (WGS) entry which is preliminary data.</text>
</comment>
<dbReference type="EMBL" id="CAJVSB020000181">
    <property type="protein sequence ID" value="CAH2042662.1"/>
    <property type="molecule type" value="Genomic_DNA"/>
</dbReference>
<evidence type="ECO:0000313" key="1">
    <source>
        <dbReference type="EMBL" id="CAH2042662.1"/>
    </source>
</evidence>
<dbReference type="InterPro" id="IPR006740">
    <property type="entry name" value="DUF604"/>
</dbReference>
<evidence type="ECO:0000313" key="2">
    <source>
        <dbReference type="Proteomes" id="UP000836841"/>
    </source>
</evidence>
<organism evidence="1 2">
    <name type="scientific">Thlaspi arvense</name>
    <name type="common">Field penny-cress</name>
    <dbReference type="NCBI Taxonomy" id="13288"/>
    <lineage>
        <taxon>Eukaryota</taxon>
        <taxon>Viridiplantae</taxon>
        <taxon>Streptophyta</taxon>
        <taxon>Embryophyta</taxon>
        <taxon>Tracheophyta</taxon>
        <taxon>Spermatophyta</taxon>
        <taxon>Magnoliopsida</taxon>
        <taxon>eudicotyledons</taxon>
        <taxon>Gunneridae</taxon>
        <taxon>Pentapetalae</taxon>
        <taxon>rosids</taxon>
        <taxon>malvids</taxon>
        <taxon>Brassicales</taxon>
        <taxon>Brassicaceae</taxon>
        <taxon>Thlaspideae</taxon>
        <taxon>Thlaspi</taxon>
    </lineage>
</organism>
<dbReference type="AlphaFoldDB" id="A0AAU9RLZ2"/>
<protein>
    <submittedName>
        <fullName evidence="1">Uncharacterized protein</fullName>
    </submittedName>
</protein>
<dbReference type="Proteomes" id="UP000836841">
    <property type="component" value="Unassembled WGS sequence"/>
</dbReference>
<dbReference type="Pfam" id="PF04646">
    <property type="entry name" value="DUF604"/>
    <property type="match status" value="1"/>
</dbReference>
<reference evidence="1 2" key="1">
    <citation type="submission" date="2022-03" db="EMBL/GenBank/DDBJ databases">
        <authorList>
            <person name="Nunn A."/>
            <person name="Chopra R."/>
            <person name="Nunn A."/>
            <person name="Contreras Garrido A."/>
        </authorList>
    </citation>
    <scope>NUCLEOTIDE SEQUENCE [LARGE SCALE GENOMIC DNA]</scope>
</reference>
<accession>A0AAU9RLZ2</accession>
<gene>
    <name evidence="1" type="ORF">TAV2_LOCUS4753</name>
</gene>